<sequence>MKHAFPSSRMPAKRSRASALLSADMAALGRQFEHCRTSTSRWMQAGELLQRAVAYPGTHFVTTLLVAVLAFEAGLSWF</sequence>
<proteinExistence type="predicted"/>
<dbReference type="Proteomes" id="UP000199531">
    <property type="component" value="Unassembled WGS sequence"/>
</dbReference>
<reference evidence="2 3" key="1">
    <citation type="submission" date="2016-10" db="EMBL/GenBank/DDBJ databases">
        <authorList>
            <person name="de Groot N.N."/>
        </authorList>
    </citation>
    <scope>NUCLEOTIDE SEQUENCE [LARGE SCALE GENOMIC DNA]</scope>
    <source>
        <strain evidence="2 3">DSM 15123</strain>
    </source>
</reference>
<dbReference type="AlphaFoldDB" id="A0A1H8JCK1"/>
<feature type="transmembrane region" description="Helical" evidence="1">
    <location>
        <begin position="53"/>
        <end position="75"/>
    </location>
</feature>
<accession>A0A1H8JCK1</accession>
<keyword evidence="1" id="KW-0812">Transmembrane</keyword>
<gene>
    <name evidence="2" type="ORF">SAMN02745977_02038</name>
</gene>
<evidence type="ECO:0000313" key="3">
    <source>
        <dbReference type="Proteomes" id="UP000199531"/>
    </source>
</evidence>
<keyword evidence="1" id="KW-0472">Membrane</keyword>
<keyword evidence="3" id="KW-1185">Reference proteome</keyword>
<evidence type="ECO:0000313" key="2">
    <source>
        <dbReference type="EMBL" id="SEN78512.1"/>
    </source>
</evidence>
<organism evidence="2 3">
    <name type="scientific">Brachymonas denitrificans DSM 15123</name>
    <dbReference type="NCBI Taxonomy" id="1121117"/>
    <lineage>
        <taxon>Bacteria</taxon>
        <taxon>Pseudomonadati</taxon>
        <taxon>Pseudomonadota</taxon>
        <taxon>Betaproteobacteria</taxon>
        <taxon>Burkholderiales</taxon>
        <taxon>Comamonadaceae</taxon>
        <taxon>Brachymonas</taxon>
    </lineage>
</organism>
<name>A0A1H8JCK1_9BURK</name>
<dbReference type="STRING" id="1121117.SAMN02745977_02038"/>
<dbReference type="RefSeq" id="WP_143280586.1">
    <property type="nucleotide sequence ID" value="NZ_FOCW01000006.1"/>
</dbReference>
<protein>
    <submittedName>
        <fullName evidence="2">Uncharacterized protein</fullName>
    </submittedName>
</protein>
<keyword evidence="1" id="KW-1133">Transmembrane helix</keyword>
<evidence type="ECO:0000256" key="1">
    <source>
        <dbReference type="SAM" id="Phobius"/>
    </source>
</evidence>
<dbReference type="EMBL" id="FOCW01000006">
    <property type="protein sequence ID" value="SEN78512.1"/>
    <property type="molecule type" value="Genomic_DNA"/>
</dbReference>